<reference evidence="2 3" key="2">
    <citation type="submission" date="2018-11" db="EMBL/GenBank/DDBJ databases">
        <authorList>
            <consortium name="Pathogen Informatics"/>
        </authorList>
    </citation>
    <scope>NUCLEOTIDE SEQUENCE [LARGE SCALE GENOMIC DNA]</scope>
    <source>
        <strain evidence="2 3">NST_G2</strain>
    </source>
</reference>
<dbReference type="Pfam" id="PF13873">
    <property type="entry name" value="Myb_DNA-bind_5"/>
    <property type="match status" value="1"/>
</dbReference>
<evidence type="ECO:0000313" key="3">
    <source>
        <dbReference type="Proteomes" id="UP000275846"/>
    </source>
</evidence>
<dbReference type="AlphaFoldDB" id="A0A183SZT5"/>
<dbReference type="OrthoDB" id="6255379at2759"/>
<proteinExistence type="predicted"/>
<dbReference type="PANTHER" id="PTHR21411">
    <property type="entry name" value="APONTIC"/>
    <property type="match status" value="1"/>
</dbReference>
<dbReference type="EMBL" id="UYSU01035421">
    <property type="protein sequence ID" value="VDL96118.1"/>
    <property type="molecule type" value="Genomic_DNA"/>
</dbReference>
<dbReference type="Proteomes" id="UP000275846">
    <property type="component" value="Unassembled WGS sequence"/>
</dbReference>
<dbReference type="PANTHER" id="PTHR21411:SF0">
    <property type="entry name" value="REGULATORY PROTEIN ZESTE"/>
    <property type="match status" value="1"/>
</dbReference>
<feature type="domain" description="Myb/SANT-like DNA-binding" evidence="1">
    <location>
        <begin position="21"/>
        <end position="96"/>
    </location>
</feature>
<organism evidence="4">
    <name type="scientific">Schistocephalus solidus</name>
    <name type="common">Tapeworm</name>
    <dbReference type="NCBI Taxonomy" id="70667"/>
    <lineage>
        <taxon>Eukaryota</taxon>
        <taxon>Metazoa</taxon>
        <taxon>Spiralia</taxon>
        <taxon>Lophotrochozoa</taxon>
        <taxon>Platyhelminthes</taxon>
        <taxon>Cestoda</taxon>
        <taxon>Eucestoda</taxon>
        <taxon>Diphyllobothriidea</taxon>
        <taxon>Diphyllobothriidae</taxon>
        <taxon>Schistocephalus</taxon>
    </lineage>
</organism>
<reference evidence="4" key="1">
    <citation type="submission" date="2016-06" db="UniProtKB">
        <authorList>
            <consortium name="WormBaseParasite"/>
        </authorList>
    </citation>
    <scope>IDENTIFICATION</scope>
</reference>
<sequence>MTKNSPAKTSEGRLQEQQITERYTLEELEFLFHTVRCYPHIIESPLSNAETKRRKNIIWNWIARAVHDKFKPTTGKSASQLRNWWKRTKNRARKRLEHTELNISETQIGLPNRNRGYLEHIFREICEFSNQISMLYSPELEDLDFKNFLTTLNAQEPGTPVDLVIDGGKDVGNSATGVEHERAADTKGFQIVDNRKRDLEVEQVVQGQPSFLCEHELNNTHFGLLDFTHQTGFQQMVATAFWKLVSTLSPTTPMSSTENAIKNSKDLLTGTSREEERESLVNPQLPGSILKEQLQTSLTSPSMRFRETQDPTKAITDNCSVISSDYVHSKRAPQGPQNDETRMNEDVDKLREQVFLLKRRKLELQIKLLEKQLL</sequence>
<name>A0A183SZT5_SCHSO</name>
<dbReference type="WBParaSite" id="SSLN_0001009501-mRNA-1">
    <property type="protein sequence ID" value="SSLN_0001009501-mRNA-1"/>
    <property type="gene ID" value="SSLN_0001009501"/>
</dbReference>
<evidence type="ECO:0000313" key="4">
    <source>
        <dbReference type="WBParaSite" id="SSLN_0001009501-mRNA-1"/>
    </source>
</evidence>
<accession>A0A183SZT5</accession>
<dbReference type="InterPro" id="IPR028002">
    <property type="entry name" value="Myb_DNA-bind_5"/>
</dbReference>
<evidence type="ECO:0000259" key="1">
    <source>
        <dbReference type="Pfam" id="PF13873"/>
    </source>
</evidence>
<keyword evidence="3" id="KW-1185">Reference proteome</keyword>
<protein>
    <submittedName>
        <fullName evidence="4">Myb_DNA-bind_5 domain-containing protein</fullName>
    </submittedName>
</protein>
<gene>
    <name evidence="2" type="ORF">SSLN_LOCUS9733</name>
</gene>
<evidence type="ECO:0000313" key="2">
    <source>
        <dbReference type="EMBL" id="VDL96118.1"/>
    </source>
</evidence>